<dbReference type="Proteomes" id="UP000449547">
    <property type="component" value="Unassembled WGS sequence"/>
</dbReference>
<evidence type="ECO:0000313" key="3">
    <source>
        <dbReference type="Proteomes" id="UP000449547"/>
    </source>
</evidence>
<comment type="caution">
    <text evidence="2">The sequence shown here is derived from an EMBL/GenBank/DDBJ whole genome shotgun (WGS) entry which is preliminary data.</text>
</comment>
<proteinExistence type="inferred from homology"/>
<dbReference type="InterPro" id="IPR023401">
    <property type="entry name" value="ODC_N"/>
</dbReference>
<evidence type="ECO:0000313" key="2">
    <source>
        <dbReference type="EMBL" id="KAA8908608.1"/>
    </source>
</evidence>
<dbReference type="SUPFAM" id="SSF51735">
    <property type="entry name" value="NAD(P)-binding Rossmann-fold domains"/>
    <property type="match status" value="1"/>
</dbReference>
<sequence length="337" mass="36101">MVLILSDNDVAAYLDRHLTQQSLLDQFIPHLHHSLQVYGANPDAIVPPRTVQESNNPESDTTHLYMPCISPDEVGIKIISGGPGNNQKGLGFAGCVLVLDEITGEARALLNGATLTAFRTALASMIGATKVVPTTENVTEIAVFGVGRQAEWHIKLALLLYPSITTVRVFNRSQANADKLVASLTPQVRSVKWTTGTFADAKATKLSARLVFGCCPSTEPVIVASALPLPVFISLIGSYKPHMIELDVSVVHQVKNAKVPIIVDSKDHCLHEAGELIQGDVTSDDLVELAQLDDTVVAKLRQQPVVVQKLVGLAIMDVSVAKLIVDHSDGAGAQVDF</sequence>
<comment type="similarity">
    <text evidence="1">Belongs to the ornithine cyclodeaminase/mu-crystallin family.</text>
</comment>
<dbReference type="PANTHER" id="PTHR13812:SF19">
    <property type="entry name" value="KETIMINE REDUCTASE MU-CRYSTALLIN"/>
    <property type="match status" value="1"/>
</dbReference>
<dbReference type="Gene3D" id="3.40.50.720">
    <property type="entry name" value="NAD(P)-binding Rossmann-like Domain"/>
    <property type="match status" value="1"/>
</dbReference>
<evidence type="ECO:0008006" key="4">
    <source>
        <dbReference type="Google" id="ProtNLM"/>
    </source>
</evidence>
<name>A0A642UZ53_DIURU</name>
<protein>
    <recommendedName>
        <fullName evidence="4">Ornithine cyclodeaminase</fullName>
    </recommendedName>
</protein>
<keyword evidence="3" id="KW-1185">Reference proteome</keyword>
<dbReference type="OrthoDB" id="41492at2759"/>
<dbReference type="GeneID" id="54778804"/>
<dbReference type="GO" id="GO:0005737">
    <property type="term" value="C:cytoplasm"/>
    <property type="evidence" value="ECO:0007669"/>
    <property type="project" value="TreeGrafter"/>
</dbReference>
<dbReference type="AlphaFoldDB" id="A0A642UZ53"/>
<dbReference type="VEuPathDB" id="FungiDB:DIURU_000151"/>
<dbReference type="RefSeq" id="XP_034015096.1">
    <property type="nucleotide sequence ID" value="XM_034154061.1"/>
</dbReference>
<dbReference type="InterPro" id="IPR036291">
    <property type="entry name" value="NAD(P)-bd_dom_sf"/>
</dbReference>
<dbReference type="EMBL" id="SWFT01000005">
    <property type="protein sequence ID" value="KAA8908608.1"/>
    <property type="molecule type" value="Genomic_DNA"/>
</dbReference>
<reference evidence="2 3" key="1">
    <citation type="submission" date="2019-07" db="EMBL/GenBank/DDBJ databases">
        <title>Genome assembly of two rare yeast pathogens: Diutina rugosa and Trichomonascus ciferrii.</title>
        <authorList>
            <person name="Mixao V."/>
            <person name="Saus E."/>
            <person name="Hansen A."/>
            <person name="Lass-Flor C."/>
            <person name="Gabaldon T."/>
        </authorList>
    </citation>
    <scope>NUCLEOTIDE SEQUENCE [LARGE SCALE GENOMIC DNA]</scope>
    <source>
        <strain evidence="2 3">CBS 613</strain>
    </source>
</reference>
<evidence type="ECO:0000256" key="1">
    <source>
        <dbReference type="ARBA" id="ARBA00008903"/>
    </source>
</evidence>
<accession>A0A642UZ53</accession>
<dbReference type="Pfam" id="PF02423">
    <property type="entry name" value="OCD_Mu_crystall"/>
    <property type="match status" value="1"/>
</dbReference>
<organism evidence="2 3">
    <name type="scientific">Diutina rugosa</name>
    <name type="common">Yeast</name>
    <name type="synonym">Candida rugosa</name>
    <dbReference type="NCBI Taxonomy" id="5481"/>
    <lineage>
        <taxon>Eukaryota</taxon>
        <taxon>Fungi</taxon>
        <taxon>Dikarya</taxon>
        <taxon>Ascomycota</taxon>
        <taxon>Saccharomycotina</taxon>
        <taxon>Pichiomycetes</taxon>
        <taxon>Debaryomycetaceae</taxon>
        <taxon>Diutina</taxon>
    </lineage>
</organism>
<gene>
    <name evidence="2" type="ORF">DIURU_000151</name>
</gene>
<dbReference type="InterPro" id="IPR003462">
    <property type="entry name" value="ODC_Mu_crystall"/>
</dbReference>
<dbReference type="PANTHER" id="PTHR13812">
    <property type="entry name" value="KETIMINE REDUCTASE MU-CRYSTALLIN"/>
    <property type="match status" value="1"/>
</dbReference>
<dbReference type="OMA" id="CVGMGLM"/>
<dbReference type="Gene3D" id="3.30.1780.10">
    <property type="entry name" value="ornithine cyclodeaminase, domain 1"/>
    <property type="match status" value="1"/>
</dbReference>